<dbReference type="Pfam" id="PF13894">
    <property type="entry name" value="zf-C2H2_4"/>
    <property type="match status" value="1"/>
</dbReference>
<sequence length="556" mass="62533">MSVLQHDSTELCLQLSGKSDQPQKIYKLKSKAENIPLFKPSGCKKKARKLYACSLCSFSSNISEQLHKHVAEKHGGASYSEQRYLCGVCEQKFVYIGPMKIHMRSHTNERPFKCPQCSYAGKTQSALSNHVRMHTGEKPWTCEHCGRDFTRLDSMKRHISAHHTGHRPFKCNMCSYASVTQNSLKLHILAKHKKEKPYKCAQCDFSTCYKADLSVHERSHTGVKPYMCPHCTYASSNSSDLVKHVRRHTGDRLFKCRHCDYTSTEKQTVEVHERGSHSNLRPFQCPHCPYRTAYQSHLPRHIQRIHVEGRTARNAKNGSRKVMKSHSQETILALQKLKRLNSTDVDSTSNASFSTDTDTEDQKTTICPKNDTITTDEKSIAPHPNLWVPGFPSPVKAQPVEPAVKREREHPFFNINWMREHWNNGDGADGAVEGGAVERNCWDNLERVREEITSVKDIEEGSIEVKNEKPIVKNTDGDYRPAPCGTLPCQTRRPVPTTNTTGGTVTSAGGVVGIWCFAGHDDATGPDNGENGTSGLHGNQQVSCRNEQSCYLCKAR</sequence>
<evidence type="ECO:0000256" key="4">
    <source>
        <dbReference type="ARBA" id="ARBA00022737"/>
    </source>
</evidence>
<evidence type="ECO:0000256" key="9">
    <source>
        <dbReference type="ARBA" id="ARBA00023163"/>
    </source>
</evidence>
<keyword evidence="7" id="KW-0805">Transcription regulation</keyword>
<keyword evidence="5 11" id="KW-0863">Zinc-finger</keyword>
<dbReference type="InterPro" id="IPR050688">
    <property type="entry name" value="Zinc_finger/UBP_domain"/>
</dbReference>
<dbReference type="AlphaFoldDB" id="C3YJ53"/>
<dbReference type="FunFam" id="3.30.160.60:FF:000075">
    <property type="entry name" value="Putative zinc finger protein 536"/>
    <property type="match status" value="2"/>
</dbReference>
<dbReference type="InParanoid" id="C3YJ53"/>
<dbReference type="GO" id="GO:0005634">
    <property type="term" value="C:nucleus"/>
    <property type="evidence" value="ECO:0007669"/>
    <property type="project" value="UniProtKB-SubCell"/>
</dbReference>
<gene>
    <name evidence="14" type="ORF">BRAFLDRAFT_126889</name>
</gene>
<evidence type="ECO:0000256" key="6">
    <source>
        <dbReference type="ARBA" id="ARBA00022833"/>
    </source>
</evidence>
<protein>
    <recommendedName>
        <fullName evidence="13">C2H2-type domain-containing protein</fullName>
    </recommendedName>
</protein>
<feature type="region of interest" description="Disordered" evidence="12">
    <location>
        <begin position="483"/>
        <end position="504"/>
    </location>
</feature>
<reference evidence="14" key="1">
    <citation type="journal article" date="2008" name="Nature">
        <title>The amphioxus genome and the evolution of the chordate karyotype.</title>
        <authorList>
            <consortium name="US DOE Joint Genome Institute (JGI-PGF)"/>
            <person name="Putnam N.H."/>
            <person name="Butts T."/>
            <person name="Ferrier D.E.K."/>
            <person name="Furlong R.F."/>
            <person name="Hellsten U."/>
            <person name="Kawashima T."/>
            <person name="Robinson-Rechavi M."/>
            <person name="Shoguchi E."/>
            <person name="Terry A."/>
            <person name="Yu J.-K."/>
            <person name="Benito-Gutierrez E.L."/>
            <person name="Dubchak I."/>
            <person name="Garcia-Fernandez J."/>
            <person name="Gibson-Brown J.J."/>
            <person name="Grigoriev I.V."/>
            <person name="Horton A.C."/>
            <person name="de Jong P.J."/>
            <person name="Jurka J."/>
            <person name="Kapitonov V.V."/>
            <person name="Kohara Y."/>
            <person name="Kuroki Y."/>
            <person name="Lindquist E."/>
            <person name="Lucas S."/>
            <person name="Osoegawa K."/>
            <person name="Pennacchio L.A."/>
            <person name="Salamov A.A."/>
            <person name="Satou Y."/>
            <person name="Sauka-Spengler T."/>
            <person name="Schmutz J."/>
            <person name="Shin-I T."/>
            <person name="Toyoda A."/>
            <person name="Bronner-Fraser M."/>
            <person name="Fujiyama A."/>
            <person name="Holland L.Z."/>
            <person name="Holland P.W.H."/>
            <person name="Satoh N."/>
            <person name="Rokhsar D.S."/>
        </authorList>
    </citation>
    <scope>NUCLEOTIDE SEQUENCE [LARGE SCALE GENOMIC DNA]</scope>
    <source>
        <strain evidence="14">S238N-H82</strain>
        <tissue evidence="14">Testes</tissue>
    </source>
</reference>
<keyword evidence="9" id="KW-0804">Transcription</keyword>
<dbReference type="GO" id="GO:0003677">
    <property type="term" value="F:DNA binding"/>
    <property type="evidence" value="ECO:0007669"/>
    <property type="project" value="UniProtKB-KW"/>
</dbReference>
<dbReference type="Pfam" id="PF00096">
    <property type="entry name" value="zf-C2H2"/>
    <property type="match status" value="2"/>
</dbReference>
<evidence type="ECO:0000313" key="14">
    <source>
        <dbReference type="EMBL" id="EEN59715.1"/>
    </source>
</evidence>
<feature type="domain" description="C2H2-type" evidence="13">
    <location>
        <begin position="84"/>
        <end position="111"/>
    </location>
</feature>
<dbReference type="FunFam" id="3.30.160.60:FF:001949">
    <property type="entry name" value="zinc finger protein 62 homolog isoform X2"/>
    <property type="match status" value="1"/>
</dbReference>
<feature type="region of interest" description="Disordered" evidence="12">
    <location>
        <begin position="345"/>
        <end position="381"/>
    </location>
</feature>
<dbReference type="SMART" id="SM00355">
    <property type="entry name" value="ZnF_C2H2"/>
    <property type="match status" value="9"/>
</dbReference>
<feature type="domain" description="C2H2-type" evidence="13">
    <location>
        <begin position="283"/>
        <end position="311"/>
    </location>
</feature>
<dbReference type="PANTHER" id="PTHR24403:SF109">
    <property type="entry name" value="ZINC FINGER PROTEIN 845-LIKE"/>
    <property type="match status" value="1"/>
</dbReference>
<feature type="domain" description="C2H2-type" evidence="13">
    <location>
        <begin position="226"/>
        <end position="253"/>
    </location>
</feature>
<dbReference type="FunFam" id="3.30.160.60:FF:000130">
    <property type="entry name" value="Spalt-like transcription factor 4"/>
    <property type="match status" value="1"/>
</dbReference>
<feature type="domain" description="C2H2-type" evidence="13">
    <location>
        <begin position="169"/>
        <end position="197"/>
    </location>
</feature>
<evidence type="ECO:0000256" key="12">
    <source>
        <dbReference type="SAM" id="MobiDB-lite"/>
    </source>
</evidence>
<dbReference type="GO" id="GO:0008270">
    <property type="term" value="F:zinc ion binding"/>
    <property type="evidence" value="ECO:0007669"/>
    <property type="project" value="UniProtKB-KW"/>
</dbReference>
<evidence type="ECO:0000256" key="11">
    <source>
        <dbReference type="PROSITE-ProRule" id="PRU00042"/>
    </source>
</evidence>
<feature type="domain" description="C2H2-type" evidence="13">
    <location>
        <begin position="254"/>
        <end position="282"/>
    </location>
</feature>
<dbReference type="Pfam" id="PF13909">
    <property type="entry name" value="zf-H2C2_5"/>
    <property type="match status" value="1"/>
</dbReference>
<evidence type="ECO:0000256" key="3">
    <source>
        <dbReference type="ARBA" id="ARBA00022723"/>
    </source>
</evidence>
<feature type="compositionally biased region" description="Low complexity" evidence="12">
    <location>
        <begin position="495"/>
        <end position="504"/>
    </location>
</feature>
<evidence type="ECO:0000256" key="2">
    <source>
        <dbReference type="ARBA" id="ARBA00006991"/>
    </source>
</evidence>
<keyword evidence="4" id="KW-0677">Repeat</keyword>
<accession>C3YJ53</accession>
<dbReference type="SUPFAM" id="SSF57667">
    <property type="entry name" value="beta-beta-alpha zinc fingers"/>
    <property type="match status" value="5"/>
</dbReference>
<comment type="similarity">
    <text evidence="2">Belongs to the krueppel C2H2-type zinc-finger protein family.</text>
</comment>
<comment type="subcellular location">
    <subcellularLocation>
        <location evidence="1">Nucleus</location>
    </subcellularLocation>
</comment>
<dbReference type="EMBL" id="GG666517">
    <property type="protein sequence ID" value="EEN59715.1"/>
    <property type="molecule type" value="Genomic_DNA"/>
</dbReference>
<feature type="domain" description="C2H2-type" evidence="13">
    <location>
        <begin position="112"/>
        <end position="139"/>
    </location>
</feature>
<evidence type="ECO:0000256" key="8">
    <source>
        <dbReference type="ARBA" id="ARBA00023125"/>
    </source>
</evidence>
<dbReference type="PROSITE" id="PS50157">
    <property type="entry name" value="ZINC_FINGER_C2H2_2"/>
    <property type="match status" value="8"/>
</dbReference>
<organism>
    <name type="scientific">Branchiostoma floridae</name>
    <name type="common">Florida lancelet</name>
    <name type="synonym">Amphioxus</name>
    <dbReference type="NCBI Taxonomy" id="7739"/>
    <lineage>
        <taxon>Eukaryota</taxon>
        <taxon>Metazoa</taxon>
        <taxon>Chordata</taxon>
        <taxon>Cephalochordata</taxon>
        <taxon>Leptocardii</taxon>
        <taxon>Amphioxiformes</taxon>
        <taxon>Branchiostomatidae</taxon>
        <taxon>Branchiostoma</taxon>
    </lineage>
</organism>
<dbReference type="Gene3D" id="3.30.160.60">
    <property type="entry name" value="Classic Zinc Finger"/>
    <property type="match status" value="7"/>
</dbReference>
<keyword evidence="8" id="KW-0238">DNA-binding</keyword>
<evidence type="ECO:0000256" key="10">
    <source>
        <dbReference type="ARBA" id="ARBA00023242"/>
    </source>
</evidence>
<dbReference type="eggNOG" id="KOG1721">
    <property type="taxonomic scope" value="Eukaryota"/>
</dbReference>
<feature type="compositionally biased region" description="Polar residues" evidence="12">
    <location>
        <begin position="364"/>
        <end position="373"/>
    </location>
</feature>
<feature type="compositionally biased region" description="Polar residues" evidence="12">
    <location>
        <begin position="345"/>
        <end position="356"/>
    </location>
</feature>
<dbReference type="InterPro" id="IPR013087">
    <property type="entry name" value="Znf_C2H2_type"/>
</dbReference>
<keyword evidence="3" id="KW-0479">Metal-binding</keyword>
<feature type="domain" description="C2H2-type" evidence="13">
    <location>
        <begin position="140"/>
        <end position="168"/>
    </location>
</feature>
<evidence type="ECO:0000256" key="7">
    <source>
        <dbReference type="ARBA" id="ARBA00023015"/>
    </source>
</evidence>
<dbReference type="PANTHER" id="PTHR24403">
    <property type="entry name" value="ZINC FINGER PROTEIN"/>
    <property type="match status" value="1"/>
</dbReference>
<keyword evidence="10" id="KW-0539">Nucleus</keyword>
<evidence type="ECO:0000256" key="1">
    <source>
        <dbReference type="ARBA" id="ARBA00004123"/>
    </source>
</evidence>
<evidence type="ECO:0000256" key="5">
    <source>
        <dbReference type="ARBA" id="ARBA00022771"/>
    </source>
</evidence>
<keyword evidence="6" id="KW-0862">Zinc</keyword>
<name>C3YJ53_BRAFL</name>
<dbReference type="PROSITE" id="PS00028">
    <property type="entry name" value="ZINC_FINGER_C2H2_1"/>
    <property type="match status" value="2"/>
</dbReference>
<feature type="domain" description="C2H2-type" evidence="13">
    <location>
        <begin position="198"/>
        <end position="225"/>
    </location>
</feature>
<proteinExistence type="inferred from homology"/>
<dbReference type="InterPro" id="IPR036236">
    <property type="entry name" value="Znf_C2H2_sf"/>
</dbReference>
<evidence type="ECO:0000259" key="13">
    <source>
        <dbReference type="PROSITE" id="PS50157"/>
    </source>
</evidence>